<evidence type="ECO:0000313" key="2">
    <source>
        <dbReference type="EMBL" id="MDC0744131.1"/>
    </source>
</evidence>
<sequence>MMATPPRAGCFRAALALSISTLVTTSVSAAEKPPRAAVGAQATGFVVGASLWVAPLDEDVLREELTLGFKVEGLLLGVNMYYASHTRDYKPEVGSRKEDEETFVVSPGAQFVLGRTENARFELLGLLGAGVGTWRQSNRVVPSFQQATEAPPEPTVSAGNGPRVRWYVGTGGRVWLYPTFGLNLGAGLLGDYRLQKGTFREPPVTLFLQAGAIGVF</sequence>
<proteinExistence type="predicted"/>
<feature type="chain" id="PRO_5046862315" description="Outer membrane protein beta-barrel domain-containing protein" evidence="1">
    <location>
        <begin position="30"/>
        <end position="216"/>
    </location>
</feature>
<gene>
    <name evidence="2" type="ORF">POL67_22565</name>
</gene>
<reference evidence="2 3" key="1">
    <citation type="submission" date="2022-11" db="EMBL/GenBank/DDBJ databases">
        <title>Minimal conservation of predation-associated metabolite biosynthetic gene clusters underscores biosynthetic potential of Myxococcota including descriptions for ten novel species: Archangium lansinium sp. nov., Myxococcus landrumus sp. nov., Nannocystis bai.</title>
        <authorList>
            <person name="Ahearne A."/>
            <person name="Stevens C."/>
            <person name="Dowd S."/>
        </authorList>
    </citation>
    <scope>NUCLEOTIDE SEQUENCE [LARGE SCALE GENOMIC DNA]</scope>
    <source>
        <strain evidence="2 3">RJM3</strain>
    </source>
</reference>
<keyword evidence="3" id="KW-1185">Reference proteome</keyword>
<evidence type="ECO:0008006" key="4">
    <source>
        <dbReference type="Google" id="ProtNLM"/>
    </source>
</evidence>
<feature type="signal peptide" evidence="1">
    <location>
        <begin position="1"/>
        <end position="29"/>
    </location>
</feature>
<dbReference type="Proteomes" id="UP001221411">
    <property type="component" value="Unassembled WGS sequence"/>
</dbReference>
<dbReference type="EMBL" id="JAQNDO010000001">
    <property type="protein sequence ID" value="MDC0744131.1"/>
    <property type="molecule type" value="Genomic_DNA"/>
</dbReference>
<dbReference type="RefSeq" id="WP_271920332.1">
    <property type="nucleotide sequence ID" value="NZ_JAQNDO010000001.1"/>
</dbReference>
<protein>
    <recommendedName>
        <fullName evidence="4">Outer membrane protein beta-barrel domain-containing protein</fullName>
    </recommendedName>
</protein>
<accession>A0ABT5ETR8</accession>
<keyword evidence="1" id="KW-0732">Signal</keyword>
<organism evidence="2 3">
    <name type="scientific">Polyangium mundeleinium</name>
    <dbReference type="NCBI Taxonomy" id="2995306"/>
    <lineage>
        <taxon>Bacteria</taxon>
        <taxon>Pseudomonadati</taxon>
        <taxon>Myxococcota</taxon>
        <taxon>Polyangia</taxon>
        <taxon>Polyangiales</taxon>
        <taxon>Polyangiaceae</taxon>
        <taxon>Polyangium</taxon>
    </lineage>
</organism>
<evidence type="ECO:0000256" key="1">
    <source>
        <dbReference type="SAM" id="SignalP"/>
    </source>
</evidence>
<evidence type="ECO:0000313" key="3">
    <source>
        <dbReference type="Proteomes" id="UP001221411"/>
    </source>
</evidence>
<name>A0ABT5ETR8_9BACT</name>
<comment type="caution">
    <text evidence="2">The sequence shown here is derived from an EMBL/GenBank/DDBJ whole genome shotgun (WGS) entry which is preliminary data.</text>
</comment>